<accession>A0A841T015</accession>
<reference evidence="1 2" key="1">
    <citation type="submission" date="2020-08" db="EMBL/GenBank/DDBJ databases">
        <title>Cohnella phylogeny.</title>
        <authorList>
            <person name="Dunlap C."/>
        </authorList>
    </citation>
    <scope>NUCLEOTIDE SEQUENCE [LARGE SCALE GENOMIC DNA]</scope>
    <source>
        <strain evidence="1 2">DSM 25241</strain>
    </source>
</reference>
<evidence type="ECO:0000313" key="2">
    <source>
        <dbReference type="Proteomes" id="UP000535838"/>
    </source>
</evidence>
<protein>
    <recommendedName>
        <fullName evidence="3">Nucleotide-diphospho-sugar transferase domain-containing protein</fullName>
    </recommendedName>
</protein>
<dbReference type="RefSeq" id="WP_185119589.1">
    <property type="nucleotide sequence ID" value="NZ_JACJVQ010000006.1"/>
</dbReference>
<organism evidence="1 2">
    <name type="scientific">Cohnella thailandensis</name>
    <dbReference type="NCBI Taxonomy" id="557557"/>
    <lineage>
        <taxon>Bacteria</taxon>
        <taxon>Bacillati</taxon>
        <taxon>Bacillota</taxon>
        <taxon>Bacilli</taxon>
        <taxon>Bacillales</taxon>
        <taxon>Paenibacillaceae</taxon>
        <taxon>Cohnella</taxon>
    </lineage>
</organism>
<dbReference type="Proteomes" id="UP000535838">
    <property type="component" value="Unassembled WGS sequence"/>
</dbReference>
<gene>
    <name evidence="1" type="ORF">H7B67_09680</name>
</gene>
<name>A0A841T015_9BACL</name>
<dbReference type="InterPro" id="IPR045499">
    <property type="entry name" value="DUF6492"/>
</dbReference>
<evidence type="ECO:0000313" key="1">
    <source>
        <dbReference type="EMBL" id="MBB6634381.1"/>
    </source>
</evidence>
<evidence type="ECO:0008006" key="3">
    <source>
        <dbReference type="Google" id="ProtNLM"/>
    </source>
</evidence>
<dbReference type="EMBL" id="JACJVQ010000006">
    <property type="protein sequence ID" value="MBB6634381.1"/>
    <property type="molecule type" value="Genomic_DNA"/>
</dbReference>
<sequence>MAETSKPAVLGIESNRSAVPIDVLIPAIEKDLATLPHAIDSVRKHVSHPIGRIYIVSPNSRRIRNLAKSKNCSFIEESSLLKLKKSNIRYGTSAWERSGWLYQQLLKLSGDKIGKKAYFLTVDADTVLIRPHRFLKGGRTIFYTRNWSQPEYFRTYKKLLGRRASAPASFVTHYMLFNKKKLAGLKRTIENKHGSKWYAAILNSMDKKRSFAFSEFETYGNYVYSADPDSCLLRPARNKHVHRGYRSLTAPELKKYAAKYRSLSFHQRKAYSKK</sequence>
<proteinExistence type="predicted"/>
<keyword evidence="2" id="KW-1185">Reference proteome</keyword>
<comment type="caution">
    <text evidence="1">The sequence shown here is derived from an EMBL/GenBank/DDBJ whole genome shotgun (WGS) entry which is preliminary data.</text>
</comment>
<dbReference type="Pfam" id="PF20102">
    <property type="entry name" value="DUF6492"/>
    <property type="match status" value="1"/>
</dbReference>
<dbReference type="AlphaFoldDB" id="A0A841T015"/>